<dbReference type="PANTHER" id="PTHR46333">
    <property type="entry name" value="CYTOKINESIS PROTEIN 3"/>
    <property type="match status" value="1"/>
</dbReference>
<dbReference type="PANTHER" id="PTHR46333:SF2">
    <property type="entry name" value="CYTOKINESIS PROTEIN 3"/>
    <property type="match status" value="1"/>
</dbReference>
<dbReference type="Proteomes" id="UP001269081">
    <property type="component" value="Unassembled WGS sequence"/>
</dbReference>
<dbReference type="SUPFAM" id="SSF54001">
    <property type="entry name" value="Cysteine proteinases"/>
    <property type="match status" value="1"/>
</dbReference>
<protein>
    <submittedName>
        <fullName evidence="2">Transglutaminase/protease-like cytokinesis protein 3</fullName>
    </submittedName>
</protein>
<gene>
    <name evidence="2" type="ORF">J2W48_002892</name>
</gene>
<organism evidence="2 3">
    <name type="scientific">Flavobacterium piscis</name>
    <dbReference type="NCBI Taxonomy" id="1114874"/>
    <lineage>
        <taxon>Bacteria</taxon>
        <taxon>Pseudomonadati</taxon>
        <taxon>Bacteroidota</taxon>
        <taxon>Flavobacteriia</taxon>
        <taxon>Flavobacteriales</taxon>
        <taxon>Flavobacteriaceae</taxon>
        <taxon>Flavobacterium</taxon>
    </lineage>
</organism>
<evidence type="ECO:0000313" key="3">
    <source>
        <dbReference type="Proteomes" id="UP001269081"/>
    </source>
</evidence>
<name>A0ABU1YBR2_9FLAO</name>
<dbReference type="SMART" id="SM00460">
    <property type="entry name" value="TGc"/>
    <property type="match status" value="1"/>
</dbReference>
<evidence type="ECO:0000313" key="2">
    <source>
        <dbReference type="EMBL" id="MDR7210941.1"/>
    </source>
</evidence>
<sequence length="328" mass="37663">MTLKKITYIFVLLNVIVLNAAFGQKYNAVDNIILKYPKNFNSTEKLAERIQKDFDSDYNKARAIYSWIALNIQYDYALFLKPTKVQGFTYSTEAEKQRKIQDLNDKLTQKTFKSKKGVCEGFTALYQHLAGLTGLKSEIIEGDSKIGLTDIGRKNTSSNHAWNIVLIDKKWRLIDVTWAQGYYDYSKGRMVNDFTPIYFDTDPDYFFAKHFPDSGSYLGNKLNKSDFLNGPLIYNKTIEQDYRIKSPESGIIVANNGDKITFEIKNVSKSDLVFYLNKNNQPVKVQNPKEKRSGLEFQIAHDKNIGEYITIFVDTNSIASFKIISKSK</sequence>
<proteinExistence type="predicted"/>
<accession>A0ABU1YBR2</accession>
<dbReference type="EMBL" id="JAVDWQ010000009">
    <property type="protein sequence ID" value="MDR7210941.1"/>
    <property type="molecule type" value="Genomic_DNA"/>
</dbReference>
<dbReference type="InterPro" id="IPR002931">
    <property type="entry name" value="Transglutaminase-like"/>
</dbReference>
<dbReference type="RefSeq" id="WP_310282289.1">
    <property type="nucleotide sequence ID" value="NZ_JAVDWQ010000009.1"/>
</dbReference>
<dbReference type="InterPro" id="IPR038765">
    <property type="entry name" value="Papain-like_cys_pep_sf"/>
</dbReference>
<reference evidence="2 3" key="1">
    <citation type="submission" date="2023-07" db="EMBL/GenBank/DDBJ databases">
        <title>Sorghum-associated microbial communities from plants grown in Nebraska, USA.</title>
        <authorList>
            <person name="Schachtman D."/>
        </authorList>
    </citation>
    <scope>NUCLEOTIDE SEQUENCE [LARGE SCALE GENOMIC DNA]</scope>
    <source>
        <strain evidence="2 3">4129</strain>
    </source>
</reference>
<feature type="domain" description="Transglutaminase-like" evidence="1">
    <location>
        <begin position="111"/>
        <end position="178"/>
    </location>
</feature>
<evidence type="ECO:0000259" key="1">
    <source>
        <dbReference type="SMART" id="SM00460"/>
    </source>
</evidence>
<comment type="caution">
    <text evidence="2">The sequence shown here is derived from an EMBL/GenBank/DDBJ whole genome shotgun (WGS) entry which is preliminary data.</text>
</comment>
<keyword evidence="3" id="KW-1185">Reference proteome</keyword>
<dbReference type="InterPro" id="IPR052557">
    <property type="entry name" value="CAP/Cytokinesis_protein"/>
</dbReference>
<dbReference type="Gene3D" id="3.10.620.30">
    <property type="match status" value="1"/>
</dbReference>
<dbReference type="Pfam" id="PF01841">
    <property type="entry name" value="Transglut_core"/>
    <property type="match status" value="1"/>
</dbReference>